<dbReference type="Proteomes" id="UP001159427">
    <property type="component" value="Unassembled WGS sequence"/>
</dbReference>
<accession>A0ABN8LVU2</accession>
<keyword evidence="2" id="KW-1185">Reference proteome</keyword>
<dbReference type="PANTHER" id="PTHR31252">
    <property type="entry name" value="DUF4419 DOMAIN-CONTAINING PROTEIN"/>
    <property type="match status" value="1"/>
</dbReference>
<name>A0ABN8LVU2_9CNID</name>
<dbReference type="PANTHER" id="PTHR31252:SF11">
    <property type="entry name" value="DUF4419 DOMAIN-CONTAINING PROTEIN"/>
    <property type="match status" value="1"/>
</dbReference>
<dbReference type="Pfam" id="PF14388">
    <property type="entry name" value="DUF4419"/>
    <property type="match status" value="2"/>
</dbReference>
<evidence type="ECO:0000313" key="1">
    <source>
        <dbReference type="EMBL" id="CAH3021394.1"/>
    </source>
</evidence>
<dbReference type="EMBL" id="CALNXI010000181">
    <property type="protein sequence ID" value="CAH3021394.1"/>
    <property type="molecule type" value="Genomic_DNA"/>
</dbReference>
<dbReference type="InterPro" id="IPR025533">
    <property type="entry name" value="DUF4419"/>
</dbReference>
<protein>
    <submittedName>
        <fullName evidence="1">Uncharacterized protein</fullName>
    </submittedName>
</protein>
<sequence length="774" mass="86758">MKFVSLASHKMVPSKFEDCFKKDGKQAKQLAIEYTAEKALSIIADGRKEHDTSAPRPTKIVSALGSEEEVYSVGADCGMFAAVFTAYSHHYRLRTSPDDWWFCVIKRLACAIDQNSSKDSVRNLFVDHEGKKTIEVTVPDPTIYTVDYNFLFDQIAKQLKENLKVPEFVDGVTADFGTTSAVQKIVSQITLMYSVNQYFDCGIMTSCGIPAVEMLGSEEDWMKLSSKLKVLRTLLEPIENDLGLEPKWWDLVQKVFWNLQTTYQGHPDEDWWSHIMSYKEAHQSGTPAGGIKGWITDFLEGPRYARALWGPGDFTSGVVAVPFTIKDRPSGVQDTAALVAGMLGFTVHRIPSCDEVSVQPFQGWSLMFSQAKTMGNSNNKPTAIDDEKIEKSKVNETVVRYSTTADGLNMKFVSLASHKMVPSKFEDCFKKDGKQAKQLAIEYTAEKALSIIADGRKEHDTSAPRPTKIVSALGSEEEVYSVGADCGMFAAVFTAYSHHYRLRTSPDDWWFCVIKRVACAIDQNSSKASVRNLFVDHEGKKTIEVEVDDPTIYTVDYNFLFDQIAKQLKENLKVPEFVDGVTADFGTTSAVQKIVSQITLMYSVNQYFDFGMMTMCGIPAVEMLGSEEDWMKLSSKLKVLRTLLEPIENDLGLEPKWWDLVQKVFWNLQTTYQGHPDEDWWRTPAGGIKGWITDFLEGPRYARALWGPGDFTSGVVAVPFNIKNQPSGVQDTAALVAGMLGFTVHRIPNCDEVSVQPFQGWSLMFSDDSPFCKF</sequence>
<comment type="caution">
    <text evidence="1">The sequence shown here is derived from an EMBL/GenBank/DDBJ whole genome shotgun (WGS) entry which is preliminary data.</text>
</comment>
<evidence type="ECO:0000313" key="2">
    <source>
        <dbReference type="Proteomes" id="UP001159427"/>
    </source>
</evidence>
<proteinExistence type="predicted"/>
<gene>
    <name evidence="1" type="ORF">PEVE_00011261</name>
</gene>
<organism evidence="1 2">
    <name type="scientific">Porites evermanni</name>
    <dbReference type="NCBI Taxonomy" id="104178"/>
    <lineage>
        <taxon>Eukaryota</taxon>
        <taxon>Metazoa</taxon>
        <taxon>Cnidaria</taxon>
        <taxon>Anthozoa</taxon>
        <taxon>Hexacorallia</taxon>
        <taxon>Scleractinia</taxon>
        <taxon>Fungiina</taxon>
        <taxon>Poritidae</taxon>
        <taxon>Porites</taxon>
    </lineage>
</organism>
<reference evidence="1 2" key="1">
    <citation type="submission" date="2022-05" db="EMBL/GenBank/DDBJ databases">
        <authorList>
            <consortium name="Genoscope - CEA"/>
            <person name="William W."/>
        </authorList>
    </citation>
    <scope>NUCLEOTIDE SEQUENCE [LARGE SCALE GENOMIC DNA]</scope>
</reference>